<dbReference type="Gene3D" id="3.40.50.2300">
    <property type="match status" value="1"/>
</dbReference>
<evidence type="ECO:0000313" key="5">
    <source>
        <dbReference type="Proteomes" id="UP000231019"/>
    </source>
</evidence>
<name>A0A2M7GB20_9BACT</name>
<accession>A0A2M7GB20</accession>
<organism evidence="4 5">
    <name type="scientific">bacterium (Candidatus Blackallbacteria) CG17_big_fil_post_rev_8_21_14_2_50_48_46</name>
    <dbReference type="NCBI Taxonomy" id="2014261"/>
    <lineage>
        <taxon>Bacteria</taxon>
        <taxon>Candidatus Blackallbacteria</taxon>
    </lineage>
</organism>
<reference evidence="4 5" key="1">
    <citation type="submission" date="2017-09" db="EMBL/GenBank/DDBJ databases">
        <title>Depth-based differentiation of microbial function through sediment-hosted aquifers and enrichment of novel symbionts in the deep terrestrial subsurface.</title>
        <authorList>
            <person name="Probst A.J."/>
            <person name="Ladd B."/>
            <person name="Jarett J.K."/>
            <person name="Geller-Mcgrath D.E."/>
            <person name="Sieber C.M."/>
            <person name="Emerson J.B."/>
            <person name="Anantharaman K."/>
            <person name="Thomas B.C."/>
            <person name="Malmstrom R."/>
            <person name="Stieglmeier M."/>
            <person name="Klingl A."/>
            <person name="Woyke T."/>
            <person name="Ryan C.M."/>
            <person name="Banfield J.F."/>
        </authorList>
    </citation>
    <scope>NUCLEOTIDE SEQUENCE [LARGE SCALE GENOMIC DNA]</scope>
    <source>
        <strain evidence="4">CG17_big_fil_post_rev_8_21_14_2_50_48_46</strain>
    </source>
</reference>
<evidence type="ECO:0000259" key="3">
    <source>
        <dbReference type="PROSITE" id="PS50110"/>
    </source>
</evidence>
<dbReference type="PANTHER" id="PTHR44591:SF3">
    <property type="entry name" value="RESPONSE REGULATORY DOMAIN-CONTAINING PROTEIN"/>
    <property type="match status" value="1"/>
</dbReference>
<dbReference type="SUPFAM" id="SSF52172">
    <property type="entry name" value="CheY-like"/>
    <property type="match status" value="1"/>
</dbReference>
<keyword evidence="1 2" id="KW-0597">Phosphoprotein</keyword>
<evidence type="ECO:0000256" key="2">
    <source>
        <dbReference type="PROSITE-ProRule" id="PRU00169"/>
    </source>
</evidence>
<dbReference type="GO" id="GO:0000160">
    <property type="term" value="P:phosphorelay signal transduction system"/>
    <property type="evidence" value="ECO:0007669"/>
    <property type="project" value="InterPro"/>
</dbReference>
<protein>
    <recommendedName>
        <fullName evidence="3">Response regulatory domain-containing protein</fullName>
    </recommendedName>
</protein>
<dbReference type="InterPro" id="IPR011006">
    <property type="entry name" value="CheY-like_superfamily"/>
</dbReference>
<evidence type="ECO:0000313" key="4">
    <source>
        <dbReference type="EMBL" id="PIW19374.1"/>
    </source>
</evidence>
<feature type="domain" description="Response regulatory" evidence="3">
    <location>
        <begin position="3"/>
        <end position="118"/>
    </location>
</feature>
<dbReference type="Proteomes" id="UP000231019">
    <property type="component" value="Unassembled WGS sequence"/>
</dbReference>
<sequence length="121" mass="14053">MKRILVIEDSAFIRYLLQENLLELQMEIIGESSTSEEGFELFQKYKPDVTLIDYSLSTGSGLELAEKILKENMYARLILMLPYRMFYQAQELIAMGIRAVVSKPFYPEKLQSTLIEAIEDF</sequence>
<feature type="modified residue" description="4-aspartylphosphate" evidence="2">
    <location>
        <position position="53"/>
    </location>
</feature>
<comment type="caution">
    <text evidence="4">The sequence shown here is derived from an EMBL/GenBank/DDBJ whole genome shotgun (WGS) entry which is preliminary data.</text>
</comment>
<dbReference type="SMART" id="SM00448">
    <property type="entry name" value="REC"/>
    <property type="match status" value="1"/>
</dbReference>
<dbReference type="AlphaFoldDB" id="A0A2M7GB20"/>
<dbReference type="PROSITE" id="PS50110">
    <property type="entry name" value="RESPONSE_REGULATORY"/>
    <property type="match status" value="1"/>
</dbReference>
<dbReference type="EMBL" id="PFFQ01000004">
    <property type="protein sequence ID" value="PIW19374.1"/>
    <property type="molecule type" value="Genomic_DNA"/>
</dbReference>
<dbReference type="InterPro" id="IPR050595">
    <property type="entry name" value="Bact_response_regulator"/>
</dbReference>
<proteinExistence type="predicted"/>
<evidence type="ECO:0000256" key="1">
    <source>
        <dbReference type="ARBA" id="ARBA00022553"/>
    </source>
</evidence>
<dbReference type="PANTHER" id="PTHR44591">
    <property type="entry name" value="STRESS RESPONSE REGULATOR PROTEIN 1"/>
    <property type="match status" value="1"/>
</dbReference>
<dbReference type="InterPro" id="IPR001789">
    <property type="entry name" value="Sig_transdc_resp-reg_receiver"/>
</dbReference>
<gene>
    <name evidence="4" type="ORF">COW36_00615</name>
</gene>
<dbReference type="Pfam" id="PF00072">
    <property type="entry name" value="Response_reg"/>
    <property type="match status" value="1"/>
</dbReference>